<dbReference type="SUPFAM" id="SSF56935">
    <property type="entry name" value="Porins"/>
    <property type="match status" value="1"/>
</dbReference>
<dbReference type="Proteomes" id="UP000218231">
    <property type="component" value="Unassembled WGS sequence"/>
</dbReference>
<keyword evidence="9" id="KW-0998">Cell outer membrane</keyword>
<dbReference type="EMBL" id="LIAE01010020">
    <property type="protein sequence ID" value="PAV66923.1"/>
    <property type="molecule type" value="Genomic_DNA"/>
</dbReference>
<keyword evidence="7" id="KW-0798">TonB box</keyword>
<dbReference type="InterPro" id="IPR000531">
    <property type="entry name" value="Beta-barrel_TonB"/>
</dbReference>
<dbReference type="PANTHER" id="PTHR32552">
    <property type="entry name" value="FERRICHROME IRON RECEPTOR-RELATED"/>
    <property type="match status" value="1"/>
</dbReference>
<dbReference type="InterPro" id="IPR036942">
    <property type="entry name" value="Beta-barrel_TonB_sf"/>
</dbReference>
<evidence type="ECO:0000259" key="10">
    <source>
        <dbReference type="Pfam" id="PF00593"/>
    </source>
</evidence>
<dbReference type="Pfam" id="PF00593">
    <property type="entry name" value="TonB_dep_Rec_b-barrel"/>
    <property type="match status" value="1"/>
</dbReference>
<feature type="domain" description="TonB-dependent receptor-like beta-barrel" evidence="10">
    <location>
        <begin position="262"/>
        <end position="488"/>
    </location>
</feature>
<dbReference type="STRING" id="2018661.A0A2A2JZ51"/>
<dbReference type="AlphaFoldDB" id="A0A2A2JZ51"/>
<dbReference type="PANTHER" id="PTHR32552:SF81">
    <property type="entry name" value="TONB-DEPENDENT OUTER MEMBRANE RECEPTOR"/>
    <property type="match status" value="1"/>
</dbReference>
<protein>
    <recommendedName>
        <fullName evidence="14">TonB-dependent receptor plug domain-containing protein</fullName>
    </recommendedName>
</protein>
<dbReference type="InterPro" id="IPR012910">
    <property type="entry name" value="Plug_dom"/>
</dbReference>
<gene>
    <name evidence="12" type="ORF">WR25_22143</name>
</gene>
<reference evidence="12 13" key="1">
    <citation type="journal article" date="2017" name="Curr. Biol.">
        <title>Genome architecture and evolution of a unichromosomal asexual nematode.</title>
        <authorList>
            <person name="Fradin H."/>
            <person name="Zegar C."/>
            <person name="Gutwein M."/>
            <person name="Lucas J."/>
            <person name="Kovtun M."/>
            <person name="Corcoran D."/>
            <person name="Baugh L.R."/>
            <person name="Kiontke K."/>
            <person name="Gunsalus K."/>
            <person name="Fitch D.H."/>
            <person name="Piano F."/>
        </authorList>
    </citation>
    <scope>NUCLEOTIDE SEQUENCE [LARGE SCALE GENOMIC DNA]</scope>
    <source>
        <strain evidence="12">PF1309</strain>
    </source>
</reference>
<dbReference type="OrthoDB" id="449418at2759"/>
<evidence type="ECO:0000256" key="2">
    <source>
        <dbReference type="ARBA" id="ARBA00022448"/>
    </source>
</evidence>
<dbReference type="InterPro" id="IPR039426">
    <property type="entry name" value="TonB-dep_rcpt-like"/>
</dbReference>
<organism evidence="12 13">
    <name type="scientific">Diploscapter pachys</name>
    <dbReference type="NCBI Taxonomy" id="2018661"/>
    <lineage>
        <taxon>Eukaryota</taxon>
        <taxon>Metazoa</taxon>
        <taxon>Ecdysozoa</taxon>
        <taxon>Nematoda</taxon>
        <taxon>Chromadorea</taxon>
        <taxon>Rhabditida</taxon>
        <taxon>Rhabditina</taxon>
        <taxon>Rhabditomorpha</taxon>
        <taxon>Rhabditoidea</taxon>
        <taxon>Rhabditidae</taxon>
        <taxon>Diploscapter</taxon>
    </lineage>
</organism>
<dbReference type="GO" id="GO:0006826">
    <property type="term" value="P:iron ion transport"/>
    <property type="evidence" value="ECO:0007669"/>
    <property type="project" value="UniProtKB-KW"/>
</dbReference>
<evidence type="ECO:0000256" key="4">
    <source>
        <dbReference type="ARBA" id="ARBA00022692"/>
    </source>
</evidence>
<evidence type="ECO:0008006" key="14">
    <source>
        <dbReference type="Google" id="ProtNLM"/>
    </source>
</evidence>
<keyword evidence="6" id="KW-0406">Ion transport</keyword>
<keyword evidence="5" id="KW-0408">Iron</keyword>
<evidence type="ECO:0000256" key="5">
    <source>
        <dbReference type="ARBA" id="ARBA00023004"/>
    </source>
</evidence>
<name>A0A2A2JZ51_9BILA</name>
<evidence type="ECO:0000313" key="12">
    <source>
        <dbReference type="EMBL" id="PAV66923.1"/>
    </source>
</evidence>
<comment type="caution">
    <text evidence="12">The sequence shown here is derived from an EMBL/GenBank/DDBJ whole genome shotgun (WGS) entry which is preliminary data.</text>
</comment>
<evidence type="ECO:0000256" key="8">
    <source>
        <dbReference type="ARBA" id="ARBA00023136"/>
    </source>
</evidence>
<keyword evidence="4" id="KW-0812">Transmembrane</keyword>
<feature type="domain" description="TonB-dependent receptor plug" evidence="11">
    <location>
        <begin position="73"/>
        <end position="163"/>
    </location>
</feature>
<proteinExistence type="predicted"/>
<evidence type="ECO:0000256" key="3">
    <source>
        <dbReference type="ARBA" id="ARBA00022496"/>
    </source>
</evidence>
<keyword evidence="8" id="KW-0472">Membrane</keyword>
<sequence length="491" mass="53898">MPATPKGGHSMHREHRSGDLRRLLLSTVTTCAVLAWSPIAAAQDKEHSEEHSKDQAKDSDDIVVTAQRREQKLQDVGIAVSVMTADSLRDMNVQTATDLTRAVPELKMNAYSSSQVVFNIRGVSQNDYGDQQEPPVAVYQDDSYSSSINLASFPTFDLARVEVRVAGTRNRDKGYIRNINPGAPARGANNHWALRGIVAWQPNADIESTLTLRYMRADKERQAGLYSLVASCPNARLQGEVLAPDRSCAFWGTGPGETGAGYRNDAINPARGGDPYKTAATDPSYVDRKVFGADLKIQARVSDAVTLVTITDYQHGDKFYTEDGDSSPASGVYFTQGSRIDQWSQEVRLQADLGANQLTAGAFAMSIDGNYTGKYASLFYGYDPTVAFSQNTRSYAFFVQNEWKVADRVTLVGGLRYWNDRKTGRYFGSEPSTGVSIIFNPRQVAYGSFGVIQPRTGITATPADATPVFDGVTARALINYKPTDHVLLRRR</sequence>
<keyword evidence="2" id="KW-0813">Transport</keyword>
<accession>A0A2A2JZ51</accession>
<keyword evidence="13" id="KW-1185">Reference proteome</keyword>
<comment type="subcellular location">
    <subcellularLocation>
        <location evidence="1">Cell outer membrane</location>
        <topology evidence="1">Multi-pass membrane protein</topology>
    </subcellularLocation>
</comment>
<dbReference type="Pfam" id="PF07715">
    <property type="entry name" value="Plug"/>
    <property type="match status" value="1"/>
</dbReference>
<evidence type="ECO:0000256" key="7">
    <source>
        <dbReference type="ARBA" id="ARBA00023077"/>
    </source>
</evidence>
<dbReference type="Gene3D" id="2.40.170.20">
    <property type="entry name" value="TonB-dependent receptor, beta-barrel domain"/>
    <property type="match status" value="1"/>
</dbReference>
<evidence type="ECO:0000313" key="13">
    <source>
        <dbReference type="Proteomes" id="UP000218231"/>
    </source>
</evidence>
<evidence type="ECO:0000259" key="11">
    <source>
        <dbReference type="Pfam" id="PF07715"/>
    </source>
</evidence>
<evidence type="ECO:0000256" key="1">
    <source>
        <dbReference type="ARBA" id="ARBA00004571"/>
    </source>
</evidence>
<evidence type="ECO:0000256" key="6">
    <source>
        <dbReference type="ARBA" id="ARBA00023065"/>
    </source>
</evidence>
<evidence type="ECO:0000256" key="9">
    <source>
        <dbReference type="ARBA" id="ARBA00023237"/>
    </source>
</evidence>
<keyword evidence="3" id="KW-0410">Iron transport</keyword>